<dbReference type="Proteomes" id="UP000035740">
    <property type="component" value="Unassembled WGS sequence"/>
</dbReference>
<keyword evidence="1" id="KW-0812">Transmembrane</keyword>
<protein>
    <submittedName>
        <fullName evidence="2">Uncharacterized protein</fullName>
    </submittedName>
</protein>
<evidence type="ECO:0000313" key="2">
    <source>
        <dbReference type="EMBL" id="KMS96917.1"/>
    </source>
</evidence>
<accession>A0A0J8BAG3</accession>
<organism evidence="2 3">
    <name type="scientific">Beta vulgaris subsp. vulgaris</name>
    <name type="common">Beet</name>
    <dbReference type="NCBI Taxonomy" id="3555"/>
    <lineage>
        <taxon>Eukaryota</taxon>
        <taxon>Viridiplantae</taxon>
        <taxon>Streptophyta</taxon>
        <taxon>Embryophyta</taxon>
        <taxon>Tracheophyta</taxon>
        <taxon>Spermatophyta</taxon>
        <taxon>Magnoliopsida</taxon>
        <taxon>eudicotyledons</taxon>
        <taxon>Gunneridae</taxon>
        <taxon>Pentapetalae</taxon>
        <taxon>Caryophyllales</taxon>
        <taxon>Chenopodiaceae</taxon>
        <taxon>Betoideae</taxon>
        <taxon>Beta</taxon>
    </lineage>
</organism>
<name>A0A0J8BAG3_BETVV</name>
<feature type="transmembrane region" description="Helical" evidence="1">
    <location>
        <begin position="6"/>
        <end position="25"/>
    </location>
</feature>
<sequence>MELSHTLIRVSVLFLECLMMLLFCAHRNKKVRDGTFS</sequence>
<dbReference type="Gramene" id="KMS96917">
    <property type="protein sequence ID" value="KMS96917"/>
    <property type="gene ID" value="BVRB_7g180340"/>
</dbReference>
<evidence type="ECO:0000256" key="1">
    <source>
        <dbReference type="SAM" id="Phobius"/>
    </source>
</evidence>
<keyword evidence="1" id="KW-0472">Membrane</keyword>
<dbReference type="EMBL" id="KQ090350">
    <property type="protein sequence ID" value="KMS96917.1"/>
    <property type="molecule type" value="Genomic_DNA"/>
</dbReference>
<gene>
    <name evidence="2" type="ORF">BVRB_7g180340</name>
</gene>
<evidence type="ECO:0000313" key="3">
    <source>
        <dbReference type="Proteomes" id="UP000035740"/>
    </source>
</evidence>
<dbReference type="AlphaFoldDB" id="A0A0J8BAG3"/>
<reference evidence="2 3" key="1">
    <citation type="journal article" date="2014" name="Nature">
        <title>The genome of the recently domesticated crop plant sugar beet (Beta vulgaris).</title>
        <authorList>
            <person name="Dohm J.C."/>
            <person name="Minoche A.E."/>
            <person name="Holtgrawe D."/>
            <person name="Capella-Gutierrez S."/>
            <person name="Zakrzewski F."/>
            <person name="Tafer H."/>
            <person name="Rupp O."/>
            <person name="Sorensen T.R."/>
            <person name="Stracke R."/>
            <person name="Reinhardt R."/>
            <person name="Goesmann A."/>
            <person name="Kraft T."/>
            <person name="Schulz B."/>
            <person name="Stadler P.F."/>
            <person name="Schmidt T."/>
            <person name="Gabaldon T."/>
            <person name="Lehrach H."/>
            <person name="Weisshaar B."/>
            <person name="Himmelbauer H."/>
        </authorList>
    </citation>
    <scope>NUCLEOTIDE SEQUENCE [LARGE SCALE GENOMIC DNA]</scope>
    <source>
        <tissue evidence="2">Taproot</tissue>
    </source>
</reference>
<keyword evidence="1" id="KW-1133">Transmembrane helix</keyword>
<keyword evidence="3" id="KW-1185">Reference proteome</keyword>
<proteinExistence type="predicted"/>